<dbReference type="AlphaFoldDB" id="A0A0P7AC62"/>
<reference evidence="2 3" key="1">
    <citation type="submission" date="2015-09" db="EMBL/GenBank/DDBJ databases">
        <title>Draft genome of a European isolate of the apple canker pathogen Neonectria ditissima.</title>
        <authorList>
            <person name="Gomez-Cortecero A."/>
            <person name="Harrison R.J."/>
            <person name="Armitage A.D."/>
        </authorList>
    </citation>
    <scope>NUCLEOTIDE SEQUENCE [LARGE SCALE GENOMIC DNA]</scope>
    <source>
        <strain evidence="2 3">R09/05</strain>
    </source>
</reference>
<evidence type="ECO:0000313" key="3">
    <source>
        <dbReference type="Proteomes" id="UP000050424"/>
    </source>
</evidence>
<dbReference type="Pfam" id="PF20183">
    <property type="entry name" value="DUF6546"/>
    <property type="match status" value="1"/>
</dbReference>
<name>A0A0P7AC62_9HYPO</name>
<sequence>MLKNKSPLALPLLRPNNRIFTSSLRRLLKVLSLWEPNHQGKLSLEVSAYSPSDKQHCFPFGLDFEELTQYRLEEDLRRSPSLVEFRHQMLSDDITKWTRIPLHQIHPSIGHIQRLQGTPLELHKCPTLPKAPIVESFCIRHHFYRGTALHTLARLFRESLTDVAFFRFERWMAIKFKQEADFFDDLQKYLVPAFPQSLKRFYFNQWAKWGRGCHSIIQGGDIRTSITKAMVASCSHLTEICPPWQVITHQFLNELCIAKTRPAEEPKLELLCLESKVLVPSRNFTPMLLLASKAAWSMPRLRVLELWNAGSEFGFIFRCNLDPNRVTITWRSSRGGDPLAAEVVKAWNTVVSERALHLEVKTESFKEATKKDNLLDGKSIYHHLELSRLAIDPVTLARFEAERPLKEAVQLY</sequence>
<keyword evidence="3" id="KW-1185">Reference proteome</keyword>
<proteinExistence type="predicted"/>
<evidence type="ECO:0000259" key="1">
    <source>
        <dbReference type="Pfam" id="PF20183"/>
    </source>
</evidence>
<comment type="caution">
    <text evidence="2">The sequence shown here is derived from an EMBL/GenBank/DDBJ whole genome shotgun (WGS) entry which is preliminary data.</text>
</comment>
<dbReference type="OrthoDB" id="4802432at2759"/>
<protein>
    <recommendedName>
        <fullName evidence="1">DUF6546 domain-containing protein</fullName>
    </recommendedName>
</protein>
<evidence type="ECO:0000313" key="2">
    <source>
        <dbReference type="EMBL" id="KPM34798.1"/>
    </source>
</evidence>
<accession>A0A0P7AC62</accession>
<dbReference type="EMBL" id="LKCW01000300">
    <property type="protein sequence ID" value="KPM34798.1"/>
    <property type="molecule type" value="Genomic_DNA"/>
</dbReference>
<dbReference type="InterPro" id="IPR046676">
    <property type="entry name" value="DUF6546"/>
</dbReference>
<organism evidence="2 3">
    <name type="scientific">Neonectria ditissima</name>
    <dbReference type="NCBI Taxonomy" id="78410"/>
    <lineage>
        <taxon>Eukaryota</taxon>
        <taxon>Fungi</taxon>
        <taxon>Dikarya</taxon>
        <taxon>Ascomycota</taxon>
        <taxon>Pezizomycotina</taxon>
        <taxon>Sordariomycetes</taxon>
        <taxon>Hypocreomycetidae</taxon>
        <taxon>Hypocreales</taxon>
        <taxon>Nectriaceae</taxon>
        <taxon>Neonectria</taxon>
    </lineage>
</organism>
<feature type="domain" description="DUF6546" evidence="1">
    <location>
        <begin position="224"/>
        <end position="389"/>
    </location>
</feature>
<gene>
    <name evidence="2" type="ORF">AK830_g11773</name>
</gene>
<dbReference type="Proteomes" id="UP000050424">
    <property type="component" value="Unassembled WGS sequence"/>
</dbReference>
<dbReference type="STRING" id="78410.A0A0P7AC62"/>